<dbReference type="KEGG" id="htq:FRZ44_01520"/>
<evidence type="ECO:0000256" key="2">
    <source>
        <dbReference type="ARBA" id="ARBA00023150"/>
    </source>
</evidence>
<dbReference type="Proteomes" id="UP000326202">
    <property type="component" value="Chromosome"/>
</dbReference>
<accession>A0A5J6MD52</accession>
<dbReference type="Gene3D" id="3.10.20.10">
    <property type="match status" value="1"/>
</dbReference>
<dbReference type="SUPFAM" id="SSF53927">
    <property type="entry name" value="Cytidine deaminase-like"/>
    <property type="match status" value="1"/>
</dbReference>
<comment type="function">
    <text evidence="3">Required for formate dehydrogenase (FDH) activity. Acts as a sulfur carrier protein that transfers sulfur from IscS to the molybdenum cofactor prior to its insertion into FDH.</text>
</comment>
<keyword evidence="1 3" id="KW-0963">Cytoplasm</keyword>
<reference evidence="4 5" key="1">
    <citation type="submission" date="2019-08" db="EMBL/GenBank/DDBJ databases">
        <title>Hyperibacter terrae gen. nov., sp. nov. and Hyperibacter viscosus sp. nov., two new members in the family Rhodospirillaceae isolated from the rhizosphere of Hypericum perforatum.</title>
        <authorList>
            <person name="Noviana Z."/>
        </authorList>
    </citation>
    <scope>NUCLEOTIDE SEQUENCE [LARGE SCALE GENOMIC DNA]</scope>
    <source>
        <strain evidence="4 5">R5913</strain>
    </source>
</reference>
<keyword evidence="2 3" id="KW-0501">Molybdenum cofactor biosynthesis</keyword>
<dbReference type="PIRSF" id="PIRSF015626">
    <property type="entry name" value="FdhD"/>
    <property type="match status" value="1"/>
</dbReference>
<gene>
    <name evidence="3 4" type="primary">fdhD</name>
    <name evidence="4" type="ORF">FRZ44_01520</name>
</gene>
<dbReference type="GO" id="GO:0097163">
    <property type="term" value="F:sulfur carrier activity"/>
    <property type="evidence" value="ECO:0007669"/>
    <property type="project" value="UniProtKB-UniRule"/>
</dbReference>
<dbReference type="PANTHER" id="PTHR30592:SF1">
    <property type="entry name" value="SULFUR CARRIER PROTEIN FDHD"/>
    <property type="match status" value="1"/>
</dbReference>
<dbReference type="PANTHER" id="PTHR30592">
    <property type="entry name" value="FORMATE DEHYDROGENASE"/>
    <property type="match status" value="1"/>
</dbReference>
<dbReference type="GO" id="GO:0005737">
    <property type="term" value="C:cytoplasm"/>
    <property type="evidence" value="ECO:0007669"/>
    <property type="project" value="UniProtKB-SubCell"/>
</dbReference>
<evidence type="ECO:0000313" key="4">
    <source>
        <dbReference type="EMBL" id="QEX14877.1"/>
    </source>
</evidence>
<organism evidence="4 5">
    <name type="scientific">Hypericibacter terrae</name>
    <dbReference type="NCBI Taxonomy" id="2602015"/>
    <lineage>
        <taxon>Bacteria</taxon>
        <taxon>Pseudomonadati</taxon>
        <taxon>Pseudomonadota</taxon>
        <taxon>Alphaproteobacteria</taxon>
        <taxon>Rhodospirillales</taxon>
        <taxon>Dongiaceae</taxon>
        <taxon>Hypericibacter</taxon>
    </lineage>
</organism>
<evidence type="ECO:0000256" key="3">
    <source>
        <dbReference type="HAMAP-Rule" id="MF_00187"/>
    </source>
</evidence>
<sequence length="293" mass="30882">MGKMLTHDGATRAAPMPASDALKIPAASARLGAERWRGESHEAIEQAIAAETPLAVTYNGKSYVVMMGSPADLEDFALGFSLAEAIVKRASEVGAIRVTDHGRGLQIDVTIPERRARMLGLRSRNLAGRAGCGLCGIAELGQALRPLPQLGPGPVVSSRVIAAAVESLPALQPLNREVRAVHAAVWFTVDGEPVLAREDVGRHNALDKLIGARARMFPEGDYAPGFAVITSRMSVEMVQKAATAGIALLVAVSLPTTLAIETARACGLTLVAGARDEGFQAYTHPERIAETRP</sequence>
<name>A0A5J6MD52_9PROT</name>
<dbReference type="Gene3D" id="3.40.140.10">
    <property type="entry name" value="Cytidine Deaminase, domain 2"/>
    <property type="match status" value="1"/>
</dbReference>
<evidence type="ECO:0000256" key="1">
    <source>
        <dbReference type="ARBA" id="ARBA00022490"/>
    </source>
</evidence>
<dbReference type="AlphaFoldDB" id="A0A5J6MD52"/>
<dbReference type="InterPro" id="IPR016193">
    <property type="entry name" value="Cytidine_deaminase-like"/>
</dbReference>
<proteinExistence type="inferred from homology"/>
<comment type="similarity">
    <text evidence="3">Belongs to the FdhD family.</text>
</comment>
<dbReference type="InterPro" id="IPR003786">
    <property type="entry name" value="FdhD"/>
</dbReference>
<dbReference type="GO" id="GO:0016783">
    <property type="term" value="F:sulfurtransferase activity"/>
    <property type="evidence" value="ECO:0007669"/>
    <property type="project" value="InterPro"/>
</dbReference>
<feature type="active site" description="Cysteine persulfide intermediate" evidence="3">
    <location>
        <position position="132"/>
    </location>
</feature>
<comment type="subcellular location">
    <subcellularLocation>
        <location evidence="3">Cytoplasm</location>
    </subcellularLocation>
</comment>
<dbReference type="GO" id="GO:0006777">
    <property type="term" value="P:Mo-molybdopterin cofactor biosynthetic process"/>
    <property type="evidence" value="ECO:0007669"/>
    <property type="project" value="UniProtKB-UniRule"/>
</dbReference>
<dbReference type="EMBL" id="CP042906">
    <property type="protein sequence ID" value="QEX14877.1"/>
    <property type="molecule type" value="Genomic_DNA"/>
</dbReference>
<dbReference type="NCBIfam" id="TIGR00129">
    <property type="entry name" value="fdhD_narQ"/>
    <property type="match status" value="1"/>
</dbReference>
<dbReference type="Pfam" id="PF02634">
    <property type="entry name" value="FdhD-NarQ"/>
    <property type="match status" value="1"/>
</dbReference>
<keyword evidence="5" id="KW-1185">Reference proteome</keyword>
<evidence type="ECO:0000313" key="5">
    <source>
        <dbReference type="Proteomes" id="UP000326202"/>
    </source>
</evidence>
<keyword evidence="4" id="KW-0808">Transferase</keyword>
<comment type="caution">
    <text evidence="3">Lacks conserved residue(s) required for the propagation of feature annotation.</text>
</comment>
<dbReference type="HAMAP" id="MF_00187">
    <property type="entry name" value="FdhD"/>
    <property type="match status" value="1"/>
</dbReference>
<protein>
    <recommendedName>
        <fullName evidence="3">Sulfur carrier protein FdhD</fullName>
    </recommendedName>
</protein>
<dbReference type="RefSeq" id="WP_225308485.1">
    <property type="nucleotide sequence ID" value="NZ_CP042906.1"/>
</dbReference>